<sequence>MIKILYNQIKKEMQRPKVRGSAMLSAILLLFACILFVTFYQEVFMKNLENNLLLLKYLNN</sequence>
<proteinExistence type="predicted"/>
<evidence type="ECO:0000256" key="1">
    <source>
        <dbReference type="SAM" id="Phobius"/>
    </source>
</evidence>
<accession>A0A2Z6TSA5</accession>
<keyword evidence="3" id="KW-1185">Reference proteome</keyword>
<keyword evidence="1" id="KW-0812">Transmembrane</keyword>
<evidence type="ECO:0000313" key="3">
    <source>
        <dbReference type="Proteomes" id="UP000257317"/>
    </source>
</evidence>
<keyword evidence="1" id="KW-0472">Membrane</keyword>
<reference evidence="3" key="1">
    <citation type="submission" date="2018-03" db="EMBL/GenBank/DDBJ databases">
        <title>New taxa in the Lactobacillus gasseri group.</title>
        <authorList>
            <person name="Tanizawa Y."/>
            <person name="Tohno M."/>
            <person name="Endo A."/>
            <person name="Arita M."/>
        </authorList>
    </citation>
    <scope>NUCLEOTIDE SEQUENCE [LARGE SCALE GENOMIC DNA]</scope>
    <source>
        <strain evidence="3">DSM 24759</strain>
    </source>
</reference>
<keyword evidence="1" id="KW-1133">Transmembrane helix</keyword>
<gene>
    <name evidence="2" type="ORF">LrDSM24759_05030</name>
</gene>
<dbReference type="Proteomes" id="UP000257317">
    <property type="component" value="Unassembled WGS sequence"/>
</dbReference>
<name>A0A2Z6TSA5_9LACO</name>
<feature type="transmembrane region" description="Helical" evidence="1">
    <location>
        <begin position="21"/>
        <end position="40"/>
    </location>
</feature>
<comment type="caution">
    <text evidence="2">The sequence shown here is derived from an EMBL/GenBank/DDBJ whole genome shotgun (WGS) entry which is preliminary data.</text>
</comment>
<protein>
    <submittedName>
        <fullName evidence="2">Uncharacterized protein</fullName>
    </submittedName>
</protein>
<evidence type="ECO:0000313" key="2">
    <source>
        <dbReference type="EMBL" id="GBG04589.1"/>
    </source>
</evidence>
<dbReference type="AlphaFoldDB" id="A0A2Z6TSA5"/>
<organism evidence="2 3">
    <name type="scientific">Lactobacillus rodentium</name>
    <dbReference type="NCBI Taxonomy" id="947835"/>
    <lineage>
        <taxon>Bacteria</taxon>
        <taxon>Bacillati</taxon>
        <taxon>Bacillota</taxon>
        <taxon>Bacilli</taxon>
        <taxon>Lactobacillales</taxon>
        <taxon>Lactobacillaceae</taxon>
        <taxon>Lactobacillus</taxon>
    </lineage>
</organism>
<dbReference type="EMBL" id="BFBY01000003">
    <property type="protein sequence ID" value="GBG04589.1"/>
    <property type="molecule type" value="Genomic_DNA"/>
</dbReference>
<dbReference type="PROSITE" id="PS51257">
    <property type="entry name" value="PROKAR_LIPOPROTEIN"/>
    <property type="match status" value="1"/>
</dbReference>